<evidence type="ECO:0000256" key="1">
    <source>
        <dbReference type="SAM" id="MobiDB-lite"/>
    </source>
</evidence>
<feature type="region of interest" description="Disordered" evidence="1">
    <location>
        <begin position="21"/>
        <end position="160"/>
    </location>
</feature>
<gene>
    <name evidence="3" type="ORF">BS50DRAFT_677181</name>
</gene>
<dbReference type="Proteomes" id="UP000240883">
    <property type="component" value="Unassembled WGS sequence"/>
</dbReference>
<dbReference type="InterPro" id="IPR027911">
    <property type="entry name" value="DUF4604"/>
</dbReference>
<dbReference type="EMBL" id="KZ678136">
    <property type="protein sequence ID" value="PSN65838.1"/>
    <property type="molecule type" value="Genomic_DNA"/>
</dbReference>
<feature type="domain" description="DUF4604" evidence="2">
    <location>
        <begin position="6"/>
        <end position="157"/>
    </location>
</feature>
<evidence type="ECO:0000313" key="3">
    <source>
        <dbReference type="EMBL" id="PSN65838.1"/>
    </source>
</evidence>
<sequence>MSFKAKDLSYDDTQPAFLRRLRGELAGDGSGRHERPIPRNKRMKQDDEDDAPTYVLEESNESMSKEEYEALMAGKDPKEADSSKAGAGDKAPGPEPKKDNIAEAGKTSKKRKVAKVIGDEQEHDKSEKPEKSDAAPKVIKKAKKKAKPVKLSFGDEEEEG</sequence>
<dbReference type="OrthoDB" id="5388322at2759"/>
<dbReference type="AlphaFoldDB" id="A0A2T2NLA2"/>
<reference evidence="3 4" key="1">
    <citation type="journal article" date="2018" name="Front. Microbiol.">
        <title>Genome-Wide Analysis of Corynespora cassiicola Leaf Fall Disease Putative Effectors.</title>
        <authorList>
            <person name="Lopez D."/>
            <person name="Ribeiro S."/>
            <person name="Label P."/>
            <person name="Fumanal B."/>
            <person name="Venisse J.S."/>
            <person name="Kohler A."/>
            <person name="de Oliveira R.R."/>
            <person name="Labutti K."/>
            <person name="Lipzen A."/>
            <person name="Lail K."/>
            <person name="Bauer D."/>
            <person name="Ohm R.A."/>
            <person name="Barry K.W."/>
            <person name="Spatafora J."/>
            <person name="Grigoriev I.V."/>
            <person name="Martin F.M."/>
            <person name="Pujade-Renaud V."/>
        </authorList>
    </citation>
    <scope>NUCLEOTIDE SEQUENCE [LARGE SCALE GENOMIC DNA]</scope>
    <source>
        <strain evidence="3 4">Philippines</strain>
    </source>
</reference>
<keyword evidence="4" id="KW-1185">Reference proteome</keyword>
<proteinExistence type="predicted"/>
<dbReference type="Pfam" id="PF15377">
    <property type="entry name" value="DUF4604"/>
    <property type="match status" value="1"/>
</dbReference>
<feature type="compositionally biased region" description="Basic and acidic residues" evidence="1">
    <location>
        <begin position="117"/>
        <end position="134"/>
    </location>
</feature>
<evidence type="ECO:0000313" key="4">
    <source>
        <dbReference type="Proteomes" id="UP000240883"/>
    </source>
</evidence>
<organism evidence="3 4">
    <name type="scientific">Corynespora cassiicola Philippines</name>
    <dbReference type="NCBI Taxonomy" id="1448308"/>
    <lineage>
        <taxon>Eukaryota</taxon>
        <taxon>Fungi</taxon>
        <taxon>Dikarya</taxon>
        <taxon>Ascomycota</taxon>
        <taxon>Pezizomycotina</taxon>
        <taxon>Dothideomycetes</taxon>
        <taxon>Pleosporomycetidae</taxon>
        <taxon>Pleosporales</taxon>
        <taxon>Corynesporascaceae</taxon>
        <taxon>Corynespora</taxon>
    </lineage>
</organism>
<name>A0A2T2NLA2_CORCC</name>
<feature type="compositionally biased region" description="Basic and acidic residues" evidence="1">
    <location>
        <begin position="21"/>
        <end position="37"/>
    </location>
</feature>
<feature type="compositionally biased region" description="Basic residues" evidence="1">
    <location>
        <begin position="138"/>
        <end position="148"/>
    </location>
</feature>
<accession>A0A2T2NLA2</accession>
<protein>
    <recommendedName>
        <fullName evidence="2">DUF4604 domain-containing protein</fullName>
    </recommendedName>
</protein>
<evidence type="ECO:0000259" key="2">
    <source>
        <dbReference type="Pfam" id="PF15377"/>
    </source>
</evidence>